<evidence type="ECO:0000313" key="3">
    <source>
        <dbReference type="EMBL" id="NNM74593.1"/>
    </source>
</evidence>
<keyword evidence="1" id="KW-1133">Transmembrane helix</keyword>
<comment type="caution">
    <text evidence="3">The sequence shown here is derived from an EMBL/GenBank/DDBJ whole genome shotgun (WGS) entry which is preliminary data.</text>
</comment>
<organism evidence="3 4">
    <name type="scientific">Enterovirga aerilata</name>
    <dbReference type="NCBI Taxonomy" id="2730920"/>
    <lineage>
        <taxon>Bacteria</taxon>
        <taxon>Pseudomonadati</taxon>
        <taxon>Pseudomonadota</taxon>
        <taxon>Alphaproteobacteria</taxon>
        <taxon>Hyphomicrobiales</taxon>
        <taxon>Methylobacteriaceae</taxon>
        <taxon>Enterovirga</taxon>
    </lineage>
</organism>
<feature type="transmembrane region" description="Helical" evidence="1">
    <location>
        <begin position="414"/>
        <end position="431"/>
    </location>
</feature>
<feature type="transmembrane region" description="Helical" evidence="1">
    <location>
        <begin position="110"/>
        <end position="133"/>
    </location>
</feature>
<dbReference type="PANTHER" id="PTHR35342:SF5">
    <property type="entry name" value="TRICARBOXYLIC TRANSPORT PROTEIN"/>
    <property type="match status" value="1"/>
</dbReference>
<keyword evidence="4" id="KW-1185">Reference proteome</keyword>
<dbReference type="AlphaFoldDB" id="A0A849IKW7"/>
<feature type="transmembrane region" description="Helical" evidence="1">
    <location>
        <begin position="324"/>
        <end position="342"/>
    </location>
</feature>
<dbReference type="EMBL" id="JABEPP010000006">
    <property type="protein sequence ID" value="NNM74593.1"/>
    <property type="molecule type" value="Genomic_DNA"/>
</dbReference>
<protein>
    <submittedName>
        <fullName evidence="3">Tripartite tricarboxylate transporter permease</fullName>
    </submittedName>
</protein>
<proteinExistence type="predicted"/>
<feature type="transmembrane region" description="Helical" evidence="1">
    <location>
        <begin position="470"/>
        <end position="490"/>
    </location>
</feature>
<dbReference type="InterPro" id="IPR002823">
    <property type="entry name" value="DUF112_TM"/>
</dbReference>
<dbReference type="PANTHER" id="PTHR35342">
    <property type="entry name" value="TRICARBOXYLIC TRANSPORT PROTEIN"/>
    <property type="match status" value="1"/>
</dbReference>
<keyword evidence="1" id="KW-0472">Membrane</keyword>
<dbReference type="Proteomes" id="UP000564885">
    <property type="component" value="Unassembled WGS sequence"/>
</dbReference>
<feature type="transmembrane region" description="Helical" evidence="1">
    <location>
        <begin position="20"/>
        <end position="40"/>
    </location>
</feature>
<evidence type="ECO:0000256" key="1">
    <source>
        <dbReference type="SAM" id="Phobius"/>
    </source>
</evidence>
<feature type="transmembrane region" description="Helical" evidence="1">
    <location>
        <begin position="387"/>
        <end position="407"/>
    </location>
</feature>
<reference evidence="3 4" key="1">
    <citation type="submission" date="2020-04" db="EMBL/GenBank/DDBJ databases">
        <title>Enterovirga sp. isolate from soil.</title>
        <authorList>
            <person name="Chea S."/>
            <person name="Kim D.-U."/>
        </authorList>
    </citation>
    <scope>NUCLEOTIDE SEQUENCE [LARGE SCALE GENOMIC DNA]</scope>
    <source>
        <strain evidence="3 4">DB1703</strain>
    </source>
</reference>
<gene>
    <name evidence="3" type="ORF">HJG44_19725</name>
</gene>
<dbReference type="Pfam" id="PF01970">
    <property type="entry name" value="TctA"/>
    <property type="match status" value="1"/>
</dbReference>
<evidence type="ECO:0000259" key="2">
    <source>
        <dbReference type="Pfam" id="PF01970"/>
    </source>
</evidence>
<feature type="transmembrane region" description="Helical" evidence="1">
    <location>
        <begin position="139"/>
        <end position="162"/>
    </location>
</feature>
<feature type="transmembrane region" description="Helical" evidence="1">
    <location>
        <begin position="258"/>
        <end position="282"/>
    </location>
</feature>
<evidence type="ECO:0000313" key="4">
    <source>
        <dbReference type="Proteomes" id="UP000564885"/>
    </source>
</evidence>
<feature type="transmembrane region" description="Helical" evidence="1">
    <location>
        <begin position="201"/>
        <end position="221"/>
    </location>
</feature>
<feature type="transmembrane region" description="Helical" evidence="1">
    <location>
        <begin position="354"/>
        <end position="375"/>
    </location>
</feature>
<keyword evidence="1" id="KW-0812">Transmembrane</keyword>
<accession>A0A849IKW7</accession>
<dbReference type="RefSeq" id="WP_171220061.1">
    <property type="nucleotide sequence ID" value="NZ_JABEPP010000006.1"/>
</dbReference>
<name>A0A849IKW7_9HYPH</name>
<feature type="domain" description="DUF112" evidence="2">
    <location>
        <begin position="21"/>
        <end position="439"/>
    </location>
</feature>
<feature type="transmembrane region" description="Helical" evidence="1">
    <location>
        <begin position="171"/>
        <end position="189"/>
    </location>
</feature>
<sequence>MPEILASVGQGFGVALQPLNLLACFIGVFIGTLVGVLPGIGPISAMSLLLPVTLSGTPEAGIIMMAGIYYGSMYGGSTTSILVNIPGEAASVVTCLDGHQMARQGRAGPALGMAALSSFIAGTLAIIALMFVAPALSRVAIAFGPAEYFSLMVLGLTLLAFLTQGAILKSLIMATAGGVIGLIGLDSITAQPRLTFDRLELFDGIGLVPLVMGLFGVAEVLTNIERRLSRDVIAARIGSLLPTRDDWRASAAPIGRGTVLGFLLGILPGGGAVIASFAAYALERRFSRDPGRFGRGAIEGVAAPEAANNAAAGGAFIPLMTLGIPPNVVMALLLGAFVVHGLQPGPLMMTQNAGLFWGIVASMYVGNVMLLVLNLPLIGMWVQLLRLPYNLLFPLILLFSIVGVYASQNNVFDIYVMIGFGLFGYLCRKFGYEPAPMVLGFVLGPMLENNLRKALILSQGELSGFLTRPISAACLLLAAALLVSATLPTLRRKRDAIALEEGG</sequence>